<feature type="region of interest" description="Disordered" evidence="1">
    <location>
        <begin position="21"/>
        <end position="41"/>
    </location>
</feature>
<keyword evidence="2" id="KW-1185">Reference proteome</keyword>
<evidence type="ECO:0000313" key="3">
    <source>
        <dbReference type="WBParaSite" id="HCON_00099260-00001"/>
    </source>
</evidence>
<dbReference type="WBParaSite" id="HCON_00099260-00001">
    <property type="protein sequence ID" value="HCON_00099260-00001"/>
    <property type="gene ID" value="HCON_00099260"/>
</dbReference>
<feature type="compositionally biased region" description="Basic and acidic residues" evidence="1">
    <location>
        <begin position="21"/>
        <end position="35"/>
    </location>
</feature>
<organism evidence="2 3">
    <name type="scientific">Haemonchus contortus</name>
    <name type="common">Barber pole worm</name>
    <dbReference type="NCBI Taxonomy" id="6289"/>
    <lineage>
        <taxon>Eukaryota</taxon>
        <taxon>Metazoa</taxon>
        <taxon>Ecdysozoa</taxon>
        <taxon>Nematoda</taxon>
        <taxon>Chromadorea</taxon>
        <taxon>Rhabditida</taxon>
        <taxon>Rhabditina</taxon>
        <taxon>Rhabditomorpha</taxon>
        <taxon>Strongyloidea</taxon>
        <taxon>Trichostrongylidae</taxon>
        <taxon>Haemonchus</taxon>
    </lineage>
</organism>
<dbReference type="AlphaFoldDB" id="A0A7I4YHD7"/>
<dbReference type="Proteomes" id="UP000025227">
    <property type="component" value="Unplaced"/>
</dbReference>
<reference evidence="3" key="1">
    <citation type="submission" date="2020-12" db="UniProtKB">
        <authorList>
            <consortium name="WormBaseParasite"/>
        </authorList>
    </citation>
    <scope>IDENTIFICATION</scope>
    <source>
        <strain evidence="3">MHco3</strain>
    </source>
</reference>
<name>A0A7I4YHD7_HAECO</name>
<dbReference type="OrthoDB" id="5867820at2759"/>
<accession>A0A7I4YHD7</accession>
<evidence type="ECO:0000313" key="2">
    <source>
        <dbReference type="Proteomes" id="UP000025227"/>
    </source>
</evidence>
<evidence type="ECO:0000256" key="1">
    <source>
        <dbReference type="SAM" id="MobiDB-lite"/>
    </source>
</evidence>
<sequence>MFSITYMTREFWFPAAFGRLSETERPPPAKRKPDLNSDTSSNYTKLEQVISQLSDHDLRLLADVSRKKCEQYLLEKRRFSTND</sequence>
<proteinExistence type="predicted"/>
<protein>
    <submittedName>
        <fullName evidence="3">F-box domain-containing protein</fullName>
    </submittedName>
</protein>